<name>A0ACB8RPQ0_9AGAM</name>
<gene>
    <name evidence="1" type="ORF">FA95DRAFT_1560516</name>
</gene>
<evidence type="ECO:0000313" key="1">
    <source>
        <dbReference type="EMBL" id="KAI0046083.1"/>
    </source>
</evidence>
<reference evidence="1" key="2">
    <citation type="journal article" date="2022" name="New Phytol.">
        <title>Evolutionary transition to the ectomycorrhizal habit in the genomes of a hyperdiverse lineage of mushroom-forming fungi.</title>
        <authorList>
            <person name="Looney B."/>
            <person name="Miyauchi S."/>
            <person name="Morin E."/>
            <person name="Drula E."/>
            <person name="Courty P.E."/>
            <person name="Kohler A."/>
            <person name="Kuo A."/>
            <person name="LaButti K."/>
            <person name="Pangilinan J."/>
            <person name="Lipzen A."/>
            <person name="Riley R."/>
            <person name="Andreopoulos W."/>
            <person name="He G."/>
            <person name="Johnson J."/>
            <person name="Nolan M."/>
            <person name="Tritt A."/>
            <person name="Barry K.W."/>
            <person name="Grigoriev I.V."/>
            <person name="Nagy L.G."/>
            <person name="Hibbett D."/>
            <person name="Henrissat B."/>
            <person name="Matheny P.B."/>
            <person name="Labbe J."/>
            <person name="Martin F.M."/>
        </authorList>
    </citation>
    <scope>NUCLEOTIDE SEQUENCE</scope>
    <source>
        <strain evidence="1">FP105234-sp</strain>
    </source>
</reference>
<accession>A0ACB8RPQ0</accession>
<evidence type="ECO:0000313" key="2">
    <source>
        <dbReference type="Proteomes" id="UP000814033"/>
    </source>
</evidence>
<dbReference type="EMBL" id="MU275935">
    <property type="protein sequence ID" value="KAI0046083.1"/>
    <property type="molecule type" value="Genomic_DNA"/>
</dbReference>
<dbReference type="Proteomes" id="UP000814033">
    <property type="component" value="Unassembled WGS sequence"/>
</dbReference>
<keyword evidence="2" id="KW-1185">Reference proteome</keyword>
<sequence length="377" mass="40795">MSAKATKRKGSPVAMDVDSGSTSKKPRTAPTSASPSKSSSKHKPKSSSKARHGADGEFRSVAASLVLAVPPVFASRPRDGAEEMLDSLVMRYDPTLRGVVLAHSRLQFLERVGRIHADSPFAVCTVGFEALVWSPAIGMKLSGRINLSSPDHVSLLVHRTFNVSIPRHHLPTNEWEFEYGAAENDPEYGATAHADPSEAEVSAVVDGEAVADEGVVAEGDADTDAANRGRWVHKVTGEPLGGKERQLDFTIVGLMVANQMLSLVGSIQPDPLSPNHVPIAAERARSPPRAPSPPLPDAVDAASDEEEEEEDVFAELMRQGANSEAAQKAEAERAEEGRRREKEERKRAKEEKRAATEEKKRKRKEGSPEKKAKRSKA</sequence>
<comment type="caution">
    <text evidence="1">The sequence shown here is derived from an EMBL/GenBank/DDBJ whole genome shotgun (WGS) entry which is preliminary data.</text>
</comment>
<reference evidence="1" key="1">
    <citation type="submission" date="2021-02" db="EMBL/GenBank/DDBJ databases">
        <authorList>
            <consortium name="DOE Joint Genome Institute"/>
            <person name="Ahrendt S."/>
            <person name="Looney B.P."/>
            <person name="Miyauchi S."/>
            <person name="Morin E."/>
            <person name="Drula E."/>
            <person name="Courty P.E."/>
            <person name="Chicoki N."/>
            <person name="Fauchery L."/>
            <person name="Kohler A."/>
            <person name="Kuo A."/>
            <person name="Labutti K."/>
            <person name="Pangilinan J."/>
            <person name="Lipzen A."/>
            <person name="Riley R."/>
            <person name="Andreopoulos W."/>
            <person name="He G."/>
            <person name="Johnson J."/>
            <person name="Barry K.W."/>
            <person name="Grigoriev I.V."/>
            <person name="Nagy L."/>
            <person name="Hibbett D."/>
            <person name="Henrissat B."/>
            <person name="Matheny P.B."/>
            <person name="Labbe J."/>
            <person name="Martin F."/>
        </authorList>
    </citation>
    <scope>NUCLEOTIDE SEQUENCE</scope>
    <source>
        <strain evidence="1">FP105234-sp</strain>
    </source>
</reference>
<protein>
    <submittedName>
        <fullName evidence="1">Uncharacterized protein</fullName>
    </submittedName>
</protein>
<organism evidence="1 2">
    <name type="scientific">Auriscalpium vulgare</name>
    <dbReference type="NCBI Taxonomy" id="40419"/>
    <lineage>
        <taxon>Eukaryota</taxon>
        <taxon>Fungi</taxon>
        <taxon>Dikarya</taxon>
        <taxon>Basidiomycota</taxon>
        <taxon>Agaricomycotina</taxon>
        <taxon>Agaricomycetes</taxon>
        <taxon>Russulales</taxon>
        <taxon>Auriscalpiaceae</taxon>
        <taxon>Auriscalpium</taxon>
    </lineage>
</organism>
<proteinExistence type="predicted"/>